<protein>
    <submittedName>
        <fullName evidence="2">Uncharacterized protein</fullName>
    </submittedName>
</protein>
<reference evidence="2" key="1">
    <citation type="submission" date="2024-02" db="EMBL/GenBank/DDBJ databases">
        <authorList>
            <consortium name="ELIXIR-Norway"/>
            <consortium name="Elixir Norway"/>
        </authorList>
    </citation>
    <scope>NUCLEOTIDE SEQUENCE</scope>
</reference>
<sequence>MSNMKHATALLKAFQKTPQIRCFRAPPFSVQTHSKTSHLQKTIDSRFLSSLLKRWAASSSTLHHGVPQVASWTGFIKRSFLTSAVSPDLLGKSGSSGIASSDQAQDTATTEEKSEPVKGVETPNDEKGEDGLSKICF</sequence>
<dbReference type="Proteomes" id="UP001497512">
    <property type="component" value="Chromosome 6"/>
</dbReference>
<evidence type="ECO:0000256" key="1">
    <source>
        <dbReference type="SAM" id="MobiDB-lite"/>
    </source>
</evidence>
<dbReference type="EMBL" id="OZ019898">
    <property type="protein sequence ID" value="CAK9229706.1"/>
    <property type="molecule type" value="Genomic_DNA"/>
</dbReference>
<evidence type="ECO:0000313" key="3">
    <source>
        <dbReference type="Proteomes" id="UP001497512"/>
    </source>
</evidence>
<evidence type="ECO:0000313" key="2">
    <source>
        <dbReference type="EMBL" id="CAK9229706.1"/>
    </source>
</evidence>
<feature type="region of interest" description="Disordered" evidence="1">
    <location>
        <begin position="92"/>
        <end position="137"/>
    </location>
</feature>
<proteinExistence type="predicted"/>
<feature type="compositionally biased region" description="Basic and acidic residues" evidence="1">
    <location>
        <begin position="110"/>
        <end position="137"/>
    </location>
</feature>
<name>A0ABP0UTI6_9BRYO</name>
<feature type="compositionally biased region" description="Polar residues" evidence="1">
    <location>
        <begin position="93"/>
        <end position="108"/>
    </location>
</feature>
<accession>A0ABP0UTI6</accession>
<gene>
    <name evidence="2" type="ORF">CSSPTR1EN2_LOCUS19867</name>
</gene>
<organism evidence="2 3">
    <name type="scientific">Sphagnum troendelagicum</name>
    <dbReference type="NCBI Taxonomy" id="128251"/>
    <lineage>
        <taxon>Eukaryota</taxon>
        <taxon>Viridiplantae</taxon>
        <taxon>Streptophyta</taxon>
        <taxon>Embryophyta</taxon>
        <taxon>Bryophyta</taxon>
        <taxon>Sphagnophytina</taxon>
        <taxon>Sphagnopsida</taxon>
        <taxon>Sphagnales</taxon>
        <taxon>Sphagnaceae</taxon>
        <taxon>Sphagnum</taxon>
    </lineage>
</organism>
<keyword evidence="3" id="KW-1185">Reference proteome</keyword>